<comment type="caution">
    <text evidence="2">The sequence shown here is derived from an EMBL/GenBank/DDBJ whole genome shotgun (WGS) entry which is preliminary data.</text>
</comment>
<proteinExistence type="predicted"/>
<dbReference type="EMBL" id="JADBEM010000001">
    <property type="protein sequence ID" value="MBE1604851.1"/>
    <property type="molecule type" value="Genomic_DNA"/>
</dbReference>
<evidence type="ECO:0000313" key="2">
    <source>
        <dbReference type="EMBL" id="MBE1604851.1"/>
    </source>
</evidence>
<keyword evidence="3" id="KW-1185">Reference proteome</keyword>
<organism evidence="2 3">
    <name type="scientific">Actinopolymorpha pittospori</name>
    <dbReference type="NCBI Taxonomy" id="648752"/>
    <lineage>
        <taxon>Bacteria</taxon>
        <taxon>Bacillati</taxon>
        <taxon>Actinomycetota</taxon>
        <taxon>Actinomycetes</taxon>
        <taxon>Propionibacteriales</taxon>
        <taxon>Actinopolymorphaceae</taxon>
        <taxon>Actinopolymorpha</taxon>
    </lineage>
</organism>
<dbReference type="Proteomes" id="UP000638648">
    <property type="component" value="Unassembled WGS sequence"/>
</dbReference>
<feature type="compositionally biased region" description="Polar residues" evidence="1">
    <location>
        <begin position="1"/>
        <end position="12"/>
    </location>
</feature>
<dbReference type="Gene3D" id="3.40.50.300">
    <property type="entry name" value="P-loop containing nucleotide triphosphate hydrolases"/>
    <property type="match status" value="1"/>
</dbReference>
<name>A0A927MQ64_9ACTN</name>
<sequence>MTTPNHSNQSSFPDRAAQADQPPRMIVVTGVMAAGKSTVAQLLAERLERSVHLRGDSFRRMIVSGAAPITPQGGGAMISELALRYRISSMVADTYADAGYTVVVQDIIGGPDLPAYTSLVRSRPLSVVVLAPRPEVVARREAGRPKSGYVDGWNVEDLDAAFRRETPRVGLWLDTSEQTPDETVTEILKRLPEADVR</sequence>
<protein>
    <submittedName>
        <fullName evidence="2">Chloramphenicol 3-O-phosphotransferase</fullName>
    </submittedName>
</protein>
<evidence type="ECO:0000256" key="1">
    <source>
        <dbReference type="SAM" id="MobiDB-lite"/>
    </source>
</evidence>
<accession>A0A927MQ64</accession>
<dbReference type="InterPro" id="IPR027417">
    <property type="entry name" value="P-loop_NTPase"/>
</dbReference>
<gene>
    <name evidence="2" type="ORF">HEB94_001699</name>
</gene>
<dbReference type="SUPFAM" id="SSF52540">
    <property type="entry name" value="P-loop containing nucleoside triphosphate hydrolases"/>
    <property type="match status" value="1"/>
</dbReference>
<dbReference type="AlphaFoldDB" id="A0A927MQ64"/>
<dbReference type="RefSeq" id="WP_192749295.1">
    <property type="nucleotide sequence ID" value="NZ_BAABJL010000002.1"/>
</dbReference>
<feature type="region of interest" description="Disordered" evidence="1">
    <location>
        <begin position="1"/>
        <end position="20"/>
    </location>
</feature>
<reference evidence="2" key="1">
    <citation type="submission" date="2020-10" db="EMBL/GenBank/DDBJ databases">
        <title>Sequencing the genomes of 1000 actinobacteria strains.</title>
        <authorList>
            <person name="Klenk H.-P."/>
        </authorList>
    </citation>
    <scope>NUCLEOTIDE SEQUENCE</scope>
    <source>
        <strain evidence="2">DSM 45354</strain>
    </source>
</reference>
<dbReference type="Pfam" id="PF07931">
    <property type="entry name" value="CPT"/>
    <property type="match status" value="1"/>
</dbReference>
<evidence type="ECO:0000313" key="3">
    <source>
        <dbReference type="Proteomes" id="UP000638648"/>
    </source>
</evidence>